<reference evidence="2" key="1">
    <citation type="journal article" date="2024" name="Proc. Natl. Acad. Sci. U.S.A.">
        <title>Extraordinary preservation of gene collinearity over three hundred million years revealed in homosporous lycophytes.</title>
        <authorList>
            <person name="Li C."/>
            <person name="Wickell D."/>
            <person name="Kuo L.Y."/>
            <person name="Chen X."/>
            <person name="Nie B."/>
            <person name="Liao X."/>
            <person name="Peng D."/>
            <person name="Ji J."/>
            <person name="Jenkins J."/>
            <person name="Williams M."/>
            <person name="Shu S."/>
            <person name="Plott C."/>
            <person name="Barry K."/>
            <person name="Rajasekar S."/>
            <person name="Grimwood J."/>
            <person name="Han X."/>
            <person name="Sun S."/>
            <person name="Hou Z."/>
            <person name="He W."/>
            <person name="Dai G."/>
            <person name="Sun C."/>
            <person name="Schmutz J."/>
            <person name="Leebens-Mack J.H."/>
            <person name="Li F.W."/>
            <person name="Wang L."/>
        </authorList>
    </citation>
    <scope>NUCLEOTIDE SEQUENCE [LARGE SCALE GENOMIC DNA]</scope>
    <source>
        <strain evidence="2">cv. PW_Plant_1</strain>
    </source>
</reference>
<dbReference type="EMBL" id="CM055105">
    <property type="protein sequence ID" value="KAJ7530609.1"/>
    <property type="molecule type" value="Genomic_DNA"/>
</dbReference>
<accession>A0ACC2BLG6</accession>
<organism evidence="1 2">
    <name type="scientific">Diphasiastrum complanatum</name>
    <name type="common">Issler's clubmoss</name>
    <name type="synonym">Lycopodium complanatum</name>
    <dbReference type="NCBI Taxonomy" id="34168"/>
    <lineage>
        <taxon>Eukaryota</taxon>
        <taxon>Viridiplantae</taxon>
        <taxon>Streptophyta</taxon>
        <taxon>Embryophyta</taxon>
        <taxon>Tracheophyta</taxon>
        <taxon>Lycopodiopsida</taxon>
        <taxon>Lycopodiales</taxon>
        <taxon>Lycopodiaceae</taxon>
        <taxon>Lycopodioideae</taxon>
        <taxon>Diphasiastrum</taxon>
    </lineage>
</organism>
<dbReference type="Proteomes" id="UP001162992">
    <property type="component" value="Chromosome 14"/>
</dbReference>
<gene>
    <name evidence="1" type="ORF">O6H91_14G010000</name>
</gene>
<name>A0ACC2BLG6_DIPCM</name>
<evidence type="ECO:0000313" key="1">
    <source>
        <dbReference type="EMBL" id="KAJ7530609.1"/>
    </source>
</evidence>
<protein>
    <submittedName>
        <fullName evidence="1">Uncharacterized protein</fullName>
    </submittedName>
</protein>
<proteinExistence type="predicted"/>
<evidence type="ECO:0000313" key="2">
    <source>
        <dbReference type="Proteomes" id="UP001162992"/>
    </source>
</evidence>
<sequence length="107" mass="10873">MSSSAPAIAGAGGGGGGGSGGGGGGVGVSKTPADFLKSIRGRPVVVKLNSGVDYRGILACLDGYMNIAMEQTEEYVNGQLKNKYGDAFIRGNNVLYISTSRRTLGEQ</sequence>
<comment type="caution">
    <text evidence="1">The sequence shown here is derived from an EMBL/GenBank/DDBJ whole genome shotgun (WGS) entry which is preliminary data.</text>
</comment>
<keyword evidence="2" id="KW-1185">Reference proteome</keyword>